<protein>
    <submittedName>
        <fullName evidence="1">Uncharacterized protein</fullName>
    </submittedName>
</protein>
<comment type="caution">
    <text evidence="1">The sequence shown here is derived from an EMBL/GenBank/DDBJ whole genome shotgun (WGS) entry which is preliminary data.</text>
</comment>
<proteinExistence type="predicted"/>
<organism evidence="1 2">
    <name type="scientific">Paraburkholderia lacunae</name>
    <dbReference type="NCBI Taxonomy" id="2211104"/>
    <lineage>
        <taxon>Bacteria</taxon>
        <taxon>Pseudomonadati</taxon>
        <taxon>Pseudomonadota</taxon>
        <taxon>Betaproteobacteria</taxon>
        <taxon>Burkholderiales</taxon>
        <taxon>Burkholderiaceae</taxon>
        <taxon>Paraburkholderia</taxon>
    </lineage>
</organism>
<dbReference type="EMBL" id="QHKS01000004">
    <property type="protein sequence ID" value="RDK03355.1"/>
    <property type="molecule type" value="Genomic_DNA"/>
</dbReference>
<reference evidence="2" key="1">
    <citation type="submission" date="2018-05" db="EMBL/GenBank/DDBJ databases">
        <authorList>
            <person name="Feng T."/>
        </authorList>
    </citation>
    <scope>NUCLEOTIDE SEQUENCE [LARGE SCALE GENOMIC DNA]</scope>
    <source>
        <strain evidence="2">S27</strain>
    </source>
</reference>
<dbReference type="OrthoDB" id="9031885at2"/>
<dbReference type="Proteomes" id="UP000254875">
    <property type="component" value="Unassembled WGS sequence"/>
</dbReference>
<evidence type="ECO:0000313" key="2">
    <source>
        <dbReference type="Proteomes" id="UP000254875"/>
    </source>
</evidence>
<dbReference type="AlphaFoldDB" id="A0A370NCQ1"/>
<evidence type="ECO:0000313" key="1">
    <source>
        <dbReference type="EMBL" id="RDK03355.1"/>
    </source>
</evidence>
<keyword evidence="2" id="KW-1185">Reference proteome</keyword>
<accession>A0A370NCQ1</accession>
<name>A0A370NCQ1_9BURK</name>
<gene>
    <name evidence="1" type="ORF">DLM46_07420</name>
</gene>
<sequence length="68" mass="7774">MLRTEVSNGSTDNAYCSEVPEHRYLAAWDRLQRFITGRRRSPISGAGSMMVERSIPDVVRSARNRQHP</sequence>